<reference evidence="2 3" key="1">
    <citation type="journal article" date="2023" name="Front. Microbiol.">
        <title>Ralstonia chuxiongensis sp. nov., Ralstonia mojiangensis sp. nov., and Ralstonia soli sp. nov., isolated from tobacco fields, are three novel species in the family Burkholderiaceae.</title>
        <authorList>
            <person name="Lu C.H."/>
            <person name="Zhang Y.Y."/>
            <person name="Jiang N."/>
            <person name="Chen W."/>
            <person name="Shao X."/>
            <person name="Zhao Z.M."/>
            <person name="Lu W.L."/>
            <person name="Hu X."/>
            <person name="Xi Y.X."/>
            <person name="Zou S.Y."/>
            <person name="Wei Q.J."/>
            <person name="Lin Z.L."/>
            <person name="Gong L."/>
            <person name="Gai X.T."/>
            <person name="Zhang L.Q."/>
            <person name="Li J.Y."/>
            <person name="Jin Y."/>
            <person name="Xia Z.Y."/>
        </authorList>
    </citation>
    <scope>NUCLEOTIDE SEQUENCE [LARGE SCALE GENOMIC DNA]</scope>
    <source>
        <strain evidence="2 3">22TCJT01-1</strain>
    </source>
</reference>
<dbReference type="Pfam" id="PF06527">
    <property type="entry name" value="TniQ"/>
    <property type="match status" value="1"/>
</dbReference>
<sequence length="302" mass="34215">MSRPLSLVHAPYPFPDESAASWIHRTCQLHGVAYKTLAGYLGLKPTRDPDLAMPHDHVCRIGVGTSVSPKRLKALADIFHIVRAQPQLKRLLNFTGNTPTYRFCPCCLEADPVPYLRIEWRFKAWTICPKHHCRMAECCPTCGAEIQGAKPCINAFGEDAPSIASCAKCKQSLVTSNEDIARKVWVSPAKLSTQHAIVSAVRSGVFRLGAIRTPLSLGFMQWLIENPNLVKNCLARSEWRPEKERDRLVMKELIDTYCLQHGTKRSLEDLIRHRKRWLKKKRSTRAEASYEAFINRQASRGL</sequence>
<name>A0ABT2L665_9RALS</name>
<evidence type="ECO:0000259" key="1">
    <source>
        <dbReference type="Pfam" id="PF06527"/>
    </source>
</evidence>
<evidence type="ECO:0000313" key="2">
    <source>
        <dbReference type="EMBL" id="MCT7310194.1"/>
    </source>
</evidence>
<feature type="domain" description="TniQ" evidence="1">
    <location>
        <begin position="11"/>
        <end position="134"/>
    </location>
</feature>
<dbReference type="Proteomes" id="UP001164420">
    <property type="component" value="Unassembled WGS sequence"/>
</dbReference>
<accession>A0ABT2L665</accession>
<evidence type="ECO:0000313" key="3">
    <source>
        <dbReference type="Proteomes" id="UP001164420"/>
    </source>
</evidence>
<proteinExistence type="predicted"/>
<keyword evidence="3" id="KW-1185">Reference proteome</keyword>
<comment type="caution">
    <text evidence="2">The sequence shown here is derived from an EMBL/GenBank/DDBJ whole genome shotgun (WGS) entry which is preliminary data.</text>
</comment>
<dbReference type="RefSeq" id="WP_260784707.1">
    <property type="nucleotide sequence ID" value="NZ_JAOCQI010000001.1"/>
</dbReference>
<protein>
    <submittedName>
        <fullName evidence="2">TniQ family protein</fullName>
    </submittedName>
</protein>
<gene>
    <name evidence="2" type="ORF">N5J06_04510</name>
</gene>
<dbReference type="InterPro" id="IPR009492">
    <property type="entry name" value="TniQ"/>
</dbReference>
<organism evidence="2 3">
    <name type="scientific">Ralstonia mojiangensis</name>
    <dbReference type="NCBI Taxonomy" id="2953895"/>
    <lineage>
        <taxon>Bacteria</taxon>
        <taxon>Pseudomonadati</taxon>
        <taxon>Pseudomonadota</taxon>
        <taxon>Betaproteobacteria</taxon>
        <taxon>Burkholderiales</taxon>
        <taxon>Burkholderiaceae</taxon>
        <taxon>Ralstonia</taxon>
    </lineage>
</organism>
<dbReference type="EMBL" id="JAOCQI010000001">
    <property type="protein sequence ID" value="MCT7310194.1"/>
    <property type="molecule type" value="Genomic_DNA"/>
</dbReference>